<feature type="compositionally biased region" description="Low complexity" evidence="7">
    <location>
        <begin position="195"/>
        <end position="225"/>
    </location>
</feature>
<evidence type="ECO:0000256" key="2">
    <source>
        <dbReference type="ARBA" id="ARBA00009045"/>
    </source>
</evidence>
<dbReference type="GO" id="GO:0050708">
    <property type="term" value="P:regulation of protein secretion"/>
    <property type="evidence" value="ECO:0007669"/>
    <property type="project" value="TreeGrafter"/>
</dbReference>
<gene>
    <name evidence="10" type="ORF">FF38_03738</name>
</gene>
<feature type="transmembrane region" description="Helical" evidence="8">
    <location>
        <begin position="1521"/>
        <end position="1543"/>
    </location>
</feature>
<evidence type="ECO:0000256" key="3">
    <source>
        <dbReference type="ARBA" id="ARBA00022692"/>
    </source>
</evidence>
<feature type="region of interest" description="Disordered" evidence="7">
    <location>
        <begin position="840"/>
        <end position="874"/>
    </location>
</feature>
<feature type="compositionally biased region" description="Polar residues" evidence="7">
    <location>
        <begin position="45"/>
        <end position="54"/>
    </location>
</feature>
<evidence type="ECO:0000313" key="11">
    <source>
        <dbReference type="Proteomes" id="UP000037069"/>
    </source>
</evidence>
<dbReference type="SUPFAM" id="SSF144091">
    <property type="entry name" value="Rhomboid-like"/>
    <property type="match status" value="1"/>
</dbReference>
<keyword evidence="11" id="KW-1185">Reference proteome</keyword>
<organism evidence="10 11">
    <name type="scientific">Lucilia cuprina</name>
    <name type="common">Green bottle fly</name>
    <name type="synonym">Australian sheep blowfly</name>
    <dbReference type="NCBI Taxonomy" id="7375"/>
    <lineage>
        <taxon>Eukaryota</taxon>
        <taxon>Metazoa</taxon>
        <taxon>Ecdysozoa</taxon>
        <taxon>Arthropoda</taxon>
        <taxon>Hexapoda</taxon>
        <taxon>Insecta</taxon>
        <taxon>Pterygota</taxon>
        <taxon>Neoptera</taxon>
        <taxon>Endopterygota</taxon>
        <taxon>Diptera</taxon>
        <taxon>Brachycera</taxon>
        <taxon>Muscomorpha</taxon>
        <taxon>Oestroidea</taxon>
        <taxon>Calliphoridae</taxon>
        <taxon>Luciliinae</taxon>
        <taxon>Lucilia</taxon>
    </lineage>
</organism>
<evidence type="ECO:0000256" key="7">
    <source>
        <dbReference type="SAM" id="MobiDB-lite"/>
    </source>
</evidence>
<feature type="domain" description="Peptidase S54 rhomboid" evidence="9">
    <location>
        <begin position="1367"/>
        <end position="1505"/>
    </location>
</feature>
<dbReference type="PANTHER" id="PTHR45965">
    <property type="entry name" value="INACTIVE RHOMBOID PROTEIN"/>
    <property type="match status" value="1"/>
</dbReference>
<reference evidence="10 11" key="1">
    <citation type="journal article" date="2015" name="Nat. Commun.">
        <title>Lucilia cuprina genome unlocks parasitic fly biology to underpin future interventions.</title>
        <authorList>
            <person name="Anstead C.A."/>
            <person name="Korhonen P.K."/>
            <person name="Young N.D."/>
            <person name="Hall R.S."/>
            <person name="Jex A.R."/>
            <person name="Murali S.C."/>
            <person name="Hughes D.S."/>
            <person name="Lee S.F."/>
            <person name="Perry T."/>
            <person name="Stroehlein A.J."/>
            <person name="Ansell B.R."/>
            <person name="Breugelmans B."/>
            <person name="Hofmann A."/>
            <person name="Qu J."/>
            <person name="Dugan S."/>
            <person name="Lee S.L."/>
            <person name="Chao H."/>
            <person name="Dinh H."/>
            <person name="Han Y."/>
            <person name="Doddapaneni H.V."/>
            <person name="Worley K.C."/>
            <person name="Muzny D.M."/>
            <person name="Ioannidis P."/>
            <person name="Waterhouse R.M."/>
            <person name="Zdobnov E.M."/>
            <person name="James P.J."/>
            <person name="Bagnall N.H."/>
            <person name="Kotze A.C."/>
            <person name="Gibbs R.A."/>
            <person name="Richards S."/>
            <person name="Batterham P."/>
            <person name="Gasser R.B."/>
        </authorList>
    </citation>
    <scope>NUCLEOTIDE SEQUENCE [LARGE SCALE GENOMIC DNA]</scope>
    <source>
        <strain evidence="10 11">LS</strain>
        <tissue evidence="10">Full body</tissue>
    </source>
</reference>
<dbReference type="FunFam" id="1.20.1540.10:FF:000032">
    <property type="entry name" value="inactive rhomboid protein 1"/>
    <property type="match status" value="1"/>
</dbReference>
<feature type="region of interest" description="Disordered" evidence="7">
    <location>
        <begin position="28"/>
        <end position="83"/>
    </location>
</feature>
<feature type="transmembrane region" description="Helical" evidence="8">
    <location>
        <begin position="1463"/>
        <end position="1481"/>
    </location>
</feature>
<feature type="compositionally biased region" description="Low complexity" evidence="7">
    <location>
        <begin position="73"/>
        <end position="83"/>
    </location>
</feature>
<dbReference type="GO" id="GO:0005789">
    <property type="term" value="C:endoplasmic reticulum membrane"/>
    <property type="evidence" value="ECO:0007669"/>
    <property type="project" value="UniProtKB-SubCell"/>
</dbReference>
<evidence type="ECO:0000256" key="6">
    <source>
        <dbReference type="ARBA" id="ARBA00023136"/>
    </source>
</evidence>
<dbReference type="EMBL" id="JRES01000771">
    <property type="protein sequence ID" value="KNC28451.1"/>
    <property type="molecule type" value="Genomic_DNA"/>
</dbReference>
<feature type="compositionally biased region" description="Low complexity" evidence="7">
    <location>
        <begin position="55"/>
        <end position="66"/>
    </location>
</feature>
<dbReference type="STRING" id="7375.A0A0L0C866"/>
<dbReference type="Gene3D" id="1.20.1540.10">
    <property type="entry name" value="Rhomboid-like"/>
    <property type="match status" value="1"/>
</dbReference>
<keyword evidence="3 8" id="KW-0812">Transmembrane</keyword>
<comment type="subcellular location">
    <subcellularLocation>
        <location evidence="1">Endoplasmic reticulum membrane</location>
        <topology evidence="1">Multi-pass membrane protein</topology>
    </subcellularLocation>
</comment>
<dbReference type="Pfam" id="PF01694">
    <property type="entry name" value="Rhomboid"/>
    <property type="match status" value="1"/>
</dbReference>
<dbReference type="GO" id="GO:0004252">
    <property type="term" value="F:serine-type endopeptidase activity"/>
    <property type="evidence" value="ECO:0007669"/>
    <property type="project" value="InterPro"/>
</dbReference>
<dbReference type="Proteomes" id="UP000037069">
    <property type="component" value="Unassembled WGS sequence"/>
</dbReference>
<dbReference type="GO" id="GO:0042058">
    <property type="term" value="P:regulation of epidermal growth factor receptor signaling pathway"/>
    <property type="evidence" value="ECO:0007669"/>
    <property type="project" value="TreeGrafter"/>
</dbReference>
<feature type="region of interest" description="Disordered" evidence="7">
    <location>
        <begin position="169"/>
        <end position="227"/>
    </location>
</feature>
<accession>A0A0L0C866</accession>
<dbReference type="InterPro" id="IPR035952">
    <property type="entry name" value="Rhomboid-like_sf"/>
</dbReference>
<feature type="transmembrane region" description="Helical" evidence="8">
    <location>
        <begin position="1433"/>
        <end position="1451"/>
    </location>
</feature>
<dbReference type="InterPro" id="IPR022764">
    <property type="entry name" value="Peptidase_S54_rhomboid_dom"/>
</dbReference>
<evidence type="ECO:0000259" key="9">
    <source>
        <dbReference type="Pfam" id="PF01694"/>
    </source>
</evidence>
<proteinExistence type="inferred from homology"/>
<keyword evidence="4" id="KW-0256">Endoplasmic reticulum</keyword>
<evidence type="ECO:0000313" key="10">
    <source>
        <dbReference type="EMBL" id="KNC28451.1"/>
    </source>
</evidence>
<dbReference type="PANTHER" id="PTHR45965:SF3">
    <property type="entry name" value="INACTIVE RHOMBOID PROTEIN 1"/>
    <property type="match status" value="1"/>
</dbReference>
<feature type="compositionally biased region" description="Polar residues" evidence="7">
    <location>
        <begin position="629"/>
        <end position="646"/>
    </location>
</feature>
<evidence type="ECO:0000256" key="8">
    <source>
        <dbReference type="SAM" id="Phobius"/>
    </source>
</evidence>
<evidence type="ECO:0000256" key="5">
    <source>
        <dbReference type="ARBA" id="ARBA00022989"/>
    </source>
</evidence>
<feature type="transmembrane region" description="Helical" evidence="8">
    <location>
        <begin position="1409"/>
        <end position="1427"/>
    </location>
</feature>
<comment type="caution">
    <text evidence="10">The sequence shown here is derived from an EMBL/GenBank/DDBJ whole genome shotgun (WGS) entry which is preliminary data.</text>
</comment>
<sequence length="1662" mass="182915">MLSPKANIHCSNLNNCETELPDQQHLHRHPIVNGNSHSRAHNEQKFQQSQSQHLSSNINRRGSSSNVLPPHMTTLSSSSSVTNSTLRRKSSSCYQQQLLSSNAINCSTDTLNDCNNDISLTRYSPHPNDMFLQHQLYHQHRKPSLQPIERFEDSLACCLPPPSPAPNSDRFIEGTCVISPPSGGGPGQTEGQHPSQTQHQQQTLSSSTSNSSISTGVGSSSASSTCAFQPTTSHHGLKYSANQSINAMQRSISPSTTRFRINNDRYRDINSANSSPSVNTAPGSSTVVLPSSTRFVNLSSHFPYQNCTTPSLVSTDTYSYLASTVHTPVKRYVPTPPPPNQLYVSPDQHQQINIQTPTQIPANSAAITTKSSSAMNTSSGSSMGTSTSTTMPYRVHTIKCCGPDQVNDLQATLNLNQSNDFYSSSPRLRNSYNCSKTAAKDSSMMVNFNESQTAQQAISSKSTNMMASQNSSSTTQTHMVATIMGCGNSGISSPQSNINSRSQTYASRNGICSALNDLQEPMSLNSTIPSLNDVSQNTTCPNAIRSEENSTSAGISIGSGTSSTCLHCKTVRRTTGVHQTTQTTGPISPVPQMAPLIATNNNSNNNSNQGLSNEQMTNITMTLTPTPTESSNHLTPISPPTNSMTPSNRLLYKKLDISPDQMFPTQLKAISNSNQIVQPHINEPNQSQSSNLENFLPTTRTLNQQQLPSNQPISQPANSTLQQQQRYSCKKRFTQYMRREVLRFFGIEPSTEAEDYGLWQGRQRRLALRRFGSLKTESELQAEFNDVCSNDNGSGSMPRSNIHCSAFNNENQHHHYHHHHHTHQRHTTERPDILPIQDTEDDDAMLNNSGSGGDSTGNNGVNNGVNSIHGRGGRCQRDRYHHPHYNVDFQVGDHVERKASVASMLVQSFSFIKHTLNKHQTSRYKRRQWSRSFAPAHVQYHINNGGHVTSNEFYEGLSALQDDEVFFDSPPGVDSSGVMGSGSSTANSNNNATNISNSSVNSSMRVTSMERQMFLTGERSQQGWRTSNVIGQNDGSLTVHQPIVVHASAEQQITHQQHSMQQHQQQLHGIRGNRISAQLLDGVLENSQRPVARRIKLFCTNDLDDRTDHRPFFTYWINTVQIIVLFFSLLCYGIGPIGFGVEQKTGQVLVTSLSLQTVQHSEQRNLWIGPRNQDLVHMGAKFATCMRRDVKIIDVVMKTRRQERETACCIRNDDSGCVQSSQADCSVRGLFPTKSISTWKKWSPGESGPGGRISGSVCGLDPKYCDAPASIAPYEWPDDITKWPICRKTNSFSQRFRFKDHTAEHMVCEVIGHPCCTGIYGECQITTREYCDFVNGYFHEEASLCSQISCLSNVCGMFPFVNVEVPDQFYRLLTSLCMHAGILHLVITVVFQHIFLADLERLIGPIRTAILYIGTGLAGNLTSAVLVPYKPEVGPLASLSGVIASLVVLLIHAHWQQLHKPHIALFKLIVIGAVLFAIGTLPWQLNFASLFAGIFCGIFLTIALVPFISINKYKRKSKINLIWSCIIFHIFVYTTMLIIFYMFSSELTKLSFGEVFTNSFNTGVTGSSGGGSGATGSPGITTTDIMRTGISSNNNNNNNVNRHSFMQQQPLHHHYHHLSDDIITNNAAVAVAVATATLAVGGDGTNGIENVGREGSQVVMIN</sequence>
<evidence type="ECO:0000256" key="4">
    <source>
        <dbReference type="ARBA" id="ARBA00022824"/>
    </source>
</evidence>
<evidence type="ECO:0000256" key="1">
    <source>
        <dbReference type="ARBA" id="ARBA00004477"/>
    </source>
</evidence>
<feature type="region of interest" description="Disordered" evidence="7">
    <location>
        <begin position="979"/>
        <end position="999"/>
    </location>
</feature>
<name>A0A0L0C866_LUCCU</name>
<feature type="region of interest" description="Disordered" evidence="7">
    <location>
        <begin position="626"/>
        <end position="646"/>
    </location>
</feature>
<feature type="transmembrane region" description="Helical" evidence="8">
    <location>
        <begin position="1378"/>
        <end position="1397"/>
    </location>
</feature>
<comment type="similarity">
    <text evidence="2">Belongs to the peptidase S54 family.</text>
</comment>
<dbReference type="OMA" id="FFDSPCE"/>
<keyword evidence="6 8" id="KW-0472">Membrane</keyword>
<feature type="compositionally biased region" description="Low complexity" evidence="7">
    <location>
        <begin position="856"/>
        <end position="867"/>
    </location>
</feature>
<feature type="transmembrane region" description="Helical" evidence="8">
    <location>
        <begin position="1487"/>
        <end position="1509"/>
    </location>
</feature>
<dbReference type="InterPro" id="IPR051512">
    <property type="entry name" value="Inactive_Rhomboid"/>
</dbReference>
<protein>
    <submittedName>
        <fullName evidence="10">Inactive rhomboid protein 1</fullName>
    </submittedName>
</protein>
<keyword evidence="5 8" id="KW-1133">Transmembrane helix</keyword>